<accession>A0A375YHT9</accession>
<reference evidence="1 2" key="1">
    <citation type="submission" date="2018-05" db="EMBL/GenBank/DDBJ databases">
        <authorList>
            <consortium name="IHU Genomes"/>
        </authorList>
    </citation>
    <scope>NUCLEOTIDE SEQUENCE [LARGE SCALE GENOMIC DNA]</scope>
    <source>
        <strain evidence="1 2">P7335</strain>
    </source>
</reference>
<name>A0A375YHT9_MYCPF</name>
<gene>
    <name evidence="1" type="ORF">MPP7335_02353</name>
</gene>
<proteinExistence type="predicted"/>
<protein>
    <recommendedName>
        <fullName evidence="3">PASTA domain-containing protein</fullName>
    </recommendedName>
</protein>
<dbReference type="Proteomes" id="UP000252008">
    <property type="component" value="Unassembled WGS sequence"/>
</dbReference>
<evidence type="ECO:0000313" key="1">
    <source>
        <dbReference type="EMBL" id="SRX80609.1"/>
    </source>
</evidence>
<dbReference type="EMBL" id="UEGS01000001">
    <property type="protein sequence ID" value="SRX80609.1"/>
    <property type="molecule type" value="Genomic_DNA"/>
</dbReference>
<keyword evidence="2" id="KW-1185">Reference proteome</keyword>
<dbReference type="RefSeq" id="WP_083143157.1">
    <property type="nucleotide sequence ID" value="NZ_MVID01000006.1"/>
</dbReference>
<evidence type="ECO:0008006" key="3">
    <source>
        <dbReference type="Google" id="ProtNLM"/>
    </source>
</evidence>
<sequence>MQKKLVSATIAAGALFGGAIGAAGPAGAHADDGLIQYKEPDAMWVMPDLKDKTLFAAEQEVEADVEQMPLTFKVVAPNHAPVYNLENWVVCGESPAKGSKLSQKTKSVTLLVERPGAEHCGA</sequence>
<dbReference type="AlphaFoldDB" id="A0A375YHT9"/>
<evidence type="ECO:0000313" key="2">
    <source>
        <dbReference type="Proteomes" id="UP000252008"/>
    </source>
</evidence>
<organism evidence="1 2">
    <name type="scientific">Mycolicibacterium parafortuitum</name>
    <name type="common">Mycobacterium parafortuitum</name>
    <dbReference type="NCBI Taxonomy" id="39692"/>
    <lineage>
        <taxon>Bacteria</taxon>
        <taxon>Bacillati</taxon>
        <taxon>Actinomycetota</taxon>
        <taxon>Actinomycetes</taxon>
        <taxon>Mycobacteriales</taxon>
        <taxon>Mycobacteriaceae</taxon>
        <taxon>Mycolicibacterium</taxon>
    </lineage>
</organism>